<dbReference type="PANTHER" id="PTHR11785">
    <property type="entry name" value="AMINO ACID TRANSPORTER"/>
    <property type="match status" value="1"/>
</dbReference>
<dbReference type="Proteomes" id="UP000035681">
    <property type="component" value="Unplaced"/>
</dbReference>
<dbReference type="Pfam" id="PF13520">
    <property type="entry name" value="AA_permease_2"/>
    <property type="match status" value="1"/>
</dbReference>
<dbReference type="PANTHER" id="PTHR11785:SF531">
    <property type="entry name" value="LARGE NEUTRAL AMINO ACIDS TRANSPORTER SMALL SUBUNIT 1"/>
    <property type="match status" value="1"/>
</dbReference>
<dbReference type="STRING" id="6248.A0A0K0E4A9"/>
<evidence type="ECO:0000313" key="10">
    <source>
        <dbReference type="WBParaSite" id="SSTP_0000432800.1"/>
    </source>
</evidence>
<dbReference type="PIRSF" id="PIRSF006060">
    <property type="entry name" value="AA_transporter"/>
    <property type="match status" value="1"/>
</dbReference>
<proteinExistence type="inferred from homology"/>
<feature type="transmembrane region" description="Helical" evidence="8">
    <location>
        <begin position="302"/>
        <end position="333"/>
    </location>
</feature>
<keyword evidence="7 8" id="KW-0472">Membrane</keyword>
<evidence type="ECO:0000256" key="4">
    <source>
        <dbReference type="ARBA" id="ARBA00022475"/>
    </source>
</evidence>
<evidence type="ECO:0000256" key="5">
    <source>
        <dbReference type="ARBA" id="ARBA00022692"/>
    </source>
</evidence>
<feature type="transmembrane region" description="Helical" evidence="8">
    <location>
        <begin position="443"/>
        <end position="461"/>
    </location>
</feature>
<keyword evidence="3" id="KW-0813">Transport</keyword>
<feature type="transmembrane region" description="Helical" evidence="8">
    <location>
        <begin position="260"/>
        <end position="282"/>
    </location>
</feature>
<dbReference type="Gene3D" id="1.20.1740.10">
    <property type="entry name" value="Amino acid/polyamine transporter I"/>
    <property type="match status" value="1"/>
</dbReference>
<evidence type="ECO:0000313" key="11">
    <source>
        <dbReference type="WBParaSite" id="TCONS_00014346.p1"/>
    </source>
</evidence>
<comment type="subcellular location">
    <subcellularLocation>
        <location evidence="1">Cell membrane</location>
        <topology evidence="1">Multi-pass membrane protein</topology>
    </subcellularLocation>
</comment>
<reference evidence="10" key="1">
    <citation type="submission" date="2015-08" db="UniProtKB">
        <authorList>
            <consortium name="WormBaseParasite"/>
        </authorList>
    </citation>
    <scope>IDENTIFICATION</scope>
</reference>
<feature type="transmembrane region" description="Helical" evidence="8">
    <location>
        <begin position="64"/>
        <end position="86"/>
    </location>
</feature>
<feature type="transmembrane region" description="Helical" evidence="8">
    <location>
        <begin position="181"/>
        <end position="202"/>
    </location>
</feature>
<feature type="transmembrane region" description="Helical" evidence="8">
    <location>
        <begin position="148"/>
        <end position="169"/>
    </location>
</feature>
<accession>A0A0K0E4A9</accession>
<name>A0A0K0E4A9_STRER</name>
<evidence type="ECO:0000256" key="6">
    <source>
        <dbReference type="ARBA" id="ARBA00022989"/>
    </source>
</evidence>
<dbReference type="AlphaFoldDB" id="A0A0K0E4A9"/>
<dbReference type="FunFam" id="1.20.1740.10:FF:000003">
    <property type="entry name" value="Y+L amino acid transporter 1 isoform X1"/>
    <property type="match status" value="1"/>
</dbReference>
<evidence type="ECO:0000256" key="3">
    <source>
        <dbReference type="ARBA" id="ARBA00022448"/>
    </source>
</evidence>
<dbReference type="InterPro" id="IPR050598">
    <property type="entry name" value="AminoAcid_Transporter"/>
</dbReference>
<feature type="transmembrane region" description="Helical" evidence="8">
    <location>
        <begin position="354"/>
        <end position="373"/>
    </location>
</feature>
<evidence type="ECO:0000256" key="1">
    <source>
        <dbReference type="ARBA" id="ARBA00004651"/>
    </source>
</evidence>
<feature type="transmembrane region" description="Helical" evidence="8">
    <location>
        <begin position="385"/>
        <end position="403"/>
    </location>
</feature>
<keyword evidence="6 8" id="KW-1133">Transmembrane helix</keyword>
<dbReference type="WBParaSite" id="SSTP_0000432800.1">
    <property type="protein sequence ID" value="SSTP_0000432800.1"/>
    <property type="gene ID" value="SSTP_0000432800"/>
</dbReference>
<dbReference type="GO" id="GO:0015179">
    <property type="term" value="F:L-amino acid transmembrane transporter activity"/>
    <property type="evidence" value="ECO:0007669"/>
    <property type="project" value="TreeGrafter"/>
</dbReference>
<keyword evidence="9" id="KW-1185">Reference proteome</keyword>
<dbReference type="GO" id="GO:0005886">
    <property type="term" value="C:plasma membrane"/>
    <property type="evidence" value="ECO:0007669"/>
    <property type="project" value="UniProtKB-SubCell"/>
</dbReference>
<keyword evidence="5 8" id="KW-0812">Transmembrane</keyword>
<organism evidence="10">
    <name type="scientific">Strongyloides stercoralis</name>
    <name type="common">Threadworm</name>
    <dbReference type="NCBI Taxonomy" id="6248"/>
    <lineage>
        <taxon>Eukaryota</taxon>
        <taxon>Metazoa</taxon>
        <taxon>Ecdysozoa</taxon>
        <taxon>Nematoda</taxon>
        <taxon>Chromadorea</taxon>
        <taxon>Rhabditida</taxon>
        <taxon>Tylenchina</taxon>
        <taxon>Panagrolaimomorpha</taxon>
        <taxon>Strongyloidoidea</taxon>
        <taxon>Strongyloididae</taxon>
        <taxon>Strongyloides</taxon>
    </lineage>
</organism>
<feature type="transmembrane region" description="Helical" evidence="8">
    <location>
        <begin position="415"/>
        <end position="437"/>
    </location>
</feature>
<feature type="transmembrane region" description="Helical" evidence="8">
    <location>
        <begin position="222"/>
        <end position="239"/>
    </location>
</feature>
<evidence type="ECO:0000313" key="9">
    <source>
        <dbReference type="Proteomes" id="UP000035681"/>
    </source>
</evidence>
<feature type="transmembrane region" description="Helical" evidence="8">
    <location>
        <begin position="120"/>
        <end position="142"/>
    </location>
</feature>
<comment type="similarity">
    <text evidence="2">Belongs to the amino acid-polyamine-organocation (APC) superfamily. L-type amino acid transporter (LAT) (TC 2.A.3.8) family.</text>
</comment>
<keyword evidence="4" id="KW-1003">Cell membrane</keyword>
<evidence type="ECO:0000256" key="8">
    <source>
        <dbReference type="SAM" id="Phobius"/>
    </source>
</evidence>
<protein>
    <submittedName>
        <fullName evidence="11">Amino acid permease/ SLC12A domain-containing protein</fullName>
    </submittedName>
    <submittedName>
        <fullName evidence="10">Large neutral amino acids transporter small subunit 1</fullName>
    </submittedName>
</protein>
<evidence type="ECO:0000256" key="2">
    <source>
        <dbReference type="ARBA" id="ARBA00007040"/>
    </source>
</evidence>
<evidence type="ECO:0000256" key="7">
    <source>
        <dbReference type="ARBA" id="ARBA00023136"/>
    </source>
</evidence>
<sequence>MEKFNESNDILIPVNDDNNNNGKKIEGLQPSITLFGGVMVIVGCIIGSGIFISPQGVHENVDSIGLSLIIWILCGIFTGIGAYCYAELGTFIQQSGGDYTYVLVAYGPMLGFMRMWIESVIVRPCTITAVAITFSTYILYPFSSYQNIIPFITQIIACIGILLLTFCNCWSIKITTLIQNVFTIAKLISLLTIILTGIYLLFFNNNLNINLDNIFYLPKISYGKLAMAFYSGLWAFNGWNFLNVITEELIDPSKNLPKAIGISCTLCTIIYLFVNVAFYTGISIEQFITSKAIAITFANKYYGVLSILMPILVAFSCFGTVNGIMLTSSRLFFSASRNGHMPKIFSYINRDRNTPIPAVCFTSILSIFYLLLSSNIYTLINYVQIVNWIAISIATSALLYLRVKKPPKIYKRPLKVNIIFPIIFLIGCSFLIIFPIIQAPKDTLIGIGLLLTGLPIYYIFVKHNFNIKFFDKFMNKITELCIMYFNVTPIEKVD</sequence>
<dbReference type="InterPro" id="IPR002293">
    <property type="entry name" value="AA/rel_permease1"/>
</dbReference>
<feature type="transmembrane region" description="Helical" evidence="8">
    <location>
        <begin position="32"/>
        <end position="52"/>
    </location>
</feature>
<dbReference type="WBParaSite" id="TCONS_00014346.p1">
    <property type="protein sequence ID" value="TCONS_00014346.p1"/>
    <property type="gene ID" value="XLOC_009560"/>
</dbReference>